<gene>
    <name evidence="1" type="ORF">OSR52_04935</name>
</gene>
<reference evidence="1" key="1">
    <citation type="submission" date="2022-11" db="EMBL/GenBank/DDBJ databases">
        <title>High-quality draft genome sequence of Galbibacter sp. strain CMA-7.</title>
        <authorList>
            <person name="Wei L."/>
            <person name="Dong C."/>
            <person name="Shao Z."/>
        </authorList>
    </citation>
    <scope>NUCLEOTIDE SEQUENCE</scope>
    <source>
        <strain evidence="1">CMA-7</strain>
    </source>
</reference>
<name>A0ABT6FPQ3_9FLAO</name>
<sequence>MKSYLHDSPFKISISFNKLLEMYEEVAKNGSKLQAENARQILEMADAYPELRHGFSDLNKCGDYKEQIEILLQDSFSPILSNNEIKTAGLPFDNNIFKSSQRFKKILKDAGDGYDLQIRNVPEEQMYILQCAVILSFYYKKGDLAYKKPLFYDIPDKNGVLRHYRIQYNADFMEFLPTDKAKTLTDKDIEELLDGFDNLELWKEKFPPNSWIASGFVISNIFDVTIDDSISDLKTTLLEQSSSDAILLNRFQEIFRSIFNISDLQTGFSGYDEHSYVFEKLTKGLPSYLLWEKHEEDCDTILCEKSSQILKGEKKYFSISDIEKAYKLSQGAMPYRALYHQGYKSAILIPITNEKELLGVLELVSKRKYELNSINANKLNDVLPYITAAVIRNKNEHANAIEAIIQNEYTSIHESVKWKFVKEVKHYLEEKSRGNIISFKDIVFKDVFPLYGQIDIKNSSIARNKATQKDLITQLEQLSLIFDRVTSLMKFPIYEEYQFRVLSYLEEVKKSFKTGTEQIVMDFLKEEIHPSLEQIAIFNNSLAAMVAHYEKALDPSLKMIYDQRRKYDDAVTSMNKKMARILDEKQVEAQHIFPHYFERYKTDGVDHTMYIGNAIAPTKNYSDIYLQNLKLWQLVVMCAMENAYYELKPSLEVPLDVTSLILVHSSPLTIKFRMDEKRFDVDGTYNARYEIIKKRIDKAHIKGTNERITKPGKITIVYSQKKEEEEYLRYIRLLQAKGMLYDNVEINELEELQGVIGLKAMSVEILYTYAEGKSPLTFNDLMKVIAK</sequence>
<evidence type="ECO:0000313" key="2">
    <source>
        <dbReference type="Proteomes" id="UP001153642"/>
    </source>
</evidence>
<dbReference type="Proteomes" id="UP001153642">
    <property type="component" value="Unassembled WGS sequence"/>
</dbReference>
<proteinExistence type="predicted"/>
<dbReference type="EMBL" id="JAPMUA010000002">
    <property type="protein sequence ID" value="MDG3585205.1"/>
    <property type="molecule type" value="Genomic_DNA"/>
</dbReference>
<accession>A0ABT6FPQ3</accession>
<protein>
    <submittedName>
        <fullName evidence="1">GAF domain-containing protein</fullName>
    </submittedName>
</protein>
<keyword evidence="2" id="KW-1185">Reference proteome</keyword>
<dbReference type="RefSeq" id="WP_277899519.1">
    <property type="nucleotide sequence ID" value="NZ_JAPMUA010000002.1"/>
</dbReference>
<comment type="caution">
    <text evidence="1">The sequence shown here is derived from an EMBL/GenBank/DDBJ whole genome shotgun (WGS) entry which is preliminary data.</text>
</comment>
<evidence type="ECO:0000313" key="1">
    <source>
        <dbReference type="EMBL" id="MDG3585205.1"/>
    </source>
</evidence>
<organism evidence="1 2">
    <name type="scientific">Galbibacter pacificus</name>
    <dbReference type="NCBI Taxonomy" id="2996052"/>
    <lineage>
        <taxon>Bacteria</taxon>
        <taxon>Pseudomonadati</taxon>
        <taxon>Bacteroidota</taxon>
        <taxon>Flavobacteriia</taxon>
        <taxon>Flavobacteriales</taxon>
        <taxon>Flavobacteriaceae</taxon>
        <taxon>Galbibacter</taxon>
    </lineage>
</organism>